<evidence type="ECO:0000256" key="4">
    <source>
        <dbReference type="ARBA" id="ARBA00023239"/>
    </source>
</evidence>
<dbReference type="PROSITE" id="PS51891">
    <property type="entry name" value="CENP_V_GFA"/>
    <property type="match status" value="1"/>
</dbReference>
<proteinExistence type="inferred from homology"/>
<evidence type="ECO:0000259" key="5">
    <source>
        <dbReference type="PROSITE" id="PS51891"/>
    </source>
</evidence>
<feature type="domain" description="CENP-V/GFA" evidence="5">
    <location>
        <begin position="1"/>
        <end position="116"/>
    </location>
</feature>
<evidence type="ECO:0000256" key="2">
    <source>
        <dbReference type="ARBA" id="ARBA00022723"/>
    </source>
</evidence>
<dbReference type="Pfam" id="PF04828">
    <property type="entry name" value="GFA"/>
    <property type="match status" value="1"/>
</dbReference>
<reference evidence="7" key="1">
    <citation type="submission" date="2016-10" db="EMBL/GenBank/DDBJ databases">
        <authorList>
            <person name="Varghese N."/>
            <person name="Submissions S."/>
        </authorList>
    </citation>
    <scope>NUCLEOTIDE SEQUENCE [LARGE SCALE GENOMIC DNA]</scope>
    <source>
        <strain evidence="7">CGMCC 1.6294</strain>
    </source>
</reference>
<dbReference type="RefSeq" id="WP_091984711.1">
    <property type="nucleotide sequence ID" value="NZ_FOYV01000001.1"/>
</dbReference>
<keyword evidence="7" id="KW-1185">Reference proteome</keyword>
<dbReference type="PANTHER" id="PTHR33337:SF40">
    <property type="entry name" value="CENP-V_GFA DOMAIN-CONTAINING PROTEIN-RELATED"/>
    <property type="match status" value="1"/>
</dbReference>
<evidence type="ECO:0000313" key="7">
    <source>
        <dbReference type="Proteomes" id="UP000199290"/>
    </source>
</evidence>
<gene>
    <name evidence="6" type="ORF">SAMN04488073_0089</name>
</gene>
<dbReference type="GO" id="GO:0016846">
    <property type="term" value="F:carbon-sulfur lyase activity"/>
    <property type="evidence" value="ECO:0007669"/>
    <property type="project" value="InterPro"/>
</dbReference>
<dbReference type="GO" id="GO:0046872">
    <property type="term" value="F:metal ion binding"/>
    <property type="evidence" value="ECO:0007669"/>
    <property type="project" value="UniProtKB-KW"/>
</dbReference>
<keyword evidence="3" id="KW-0862">Zinc</keyword>
<evidence type="ECO:0000256" key="3">
    <source>
        <dbReference type="ARBA" id="ARBA00022833"/>
    </source>
</evidence>
<keyword evidence="4" id="KW-0456">Lyase</keyword>
<organism evidence="6 7">
    <name type="scientific">Marinobacter gudaonensis</name>
    <dbReference type="NCBI Taxonomy" id="375760"/>
    <lineage>
        <taxon>Bacteria</taxon>
        <taxon>Pseudomonadati</taxon>
        <taxon>Pseudomonadota</taxon>
        <taxon>Gammaproteobacteria</taxon>
        <taxon>Pseudomonadales</taxon>
        <taxon>Marinobacteraceae</taxon>
        <taxon>Marinobacter</taxon>
    </lineage>
</organism>
<dbReference type="AlphaFoldDB" id="A0A1I6G746"/>
<dbReference type="Proteomes" id="UP000199290">
    <property type="component" value="Unassembled WGS sequence"/>
</dbReference>
<comment type="similarity">
    <text evidence="1">Belongs to the Gfa family.</text>
</comment>
<dbReference type="STRING" id="375760.SAMN04488073_0089"/>
<name>A0A1I6G746_9GAMM</name>
<dbReference type="SUPFAM" id="SSF51316">
    <property type="entry name" value="Mss4-like"/>
    <property type="match status" value="1"/>
</dbReference>
<evidence type="ECO:0000256" key="1">
    <source>
        <dbReference type="ARBA" id="ARBA00005495"/>
    </source>
</evidence>
<dbReference type="EMBL" id="FOYV01000001">
    <property type="protein sequence ID" value="SFR37867.1"/>
    <property type="molecule type" value="Genomic_DNA"/>
</dbReference>
<keyword evidence="2" id="KW-0479">Metal-binding</keyword>
<dbReference type="PANTHER" id="PTHR33337">
    <property type="entry name" value="GFA DOMAIN-CONTAINING PROTEIN"/>
    <property type="match status" value="1"/>
</dbReference>
<accession>A0A1I6G746</accession>
<evidence type="ECO:0000313" key="6">
    <source>
        <dbReference type="EMBL" id="SFR37867.1"/>
    </source>
</evidence>
<sequence>MKGECLCGEIAFEIEGNLPNLYQCHCSLCRKATGSAANAATFVPSTRFRWLSGEQKISSFQKSTGYRSDFCSACGSPVPNPLRDKELIWVPAGLLDESFEASVTVHLHLGSAALWEHDAERCLRLEAGPESLEMLEEALKQPAQ</sequence>
<dbReference type="OrthoDB" id="4188830at2"/>
<dbReference type="Gene3D" id="3.90.1590.10">
    <property type="entry name" value="glutathione-dependent formaldehyde- activating enzyme (gfa)"/>
    <property type="match status" value="1"/>
</dbReference>
<dbReference type="InterPro" id="IPR006913">
    <property type="entry name" value="CENP-V/GFA"/>
</dbReference>
<dbReference type="InterPro" id="IPR011057">
    <property type="entry name" value="Mss4-like_sf"/>
</dbReference>
<protein>
    <submittedName>
        <fullName evidence="6">Uncharacterized conserved protein</fullName>
    </submittedName>
</protein>